<sequence>MWKNCPPRYEHGVKREVKVNLVYPKYDHQVIQRIRKMHDDCSVFVNEKGLNVVSISSVETFGGQGETFRAAVELYPHCVYQRHQPPMLWTSWWEKVKRTGCTVKRRWPCFGVNN</sequence>
<accession>A0A8X7UEY7</accession>
<dbReference type="Proteomes" id="UP000886595">
    <property type="component" value="Unassembled WGS sequence"/>
</dbReference>
<keyword evidence="2" id="KW-1185">Reference proteome</keyword>
<comment type="caution">
    <text evidence="1">The sequence shown here is derived from an EMBL/GenBank/DDBJ whole genome shotgun (WGS) entry which is preliminary data.</text>
</comment>
<dbReference type="OrthoDB" id="10371781at2759"/>
<organism evidence="1 2">
    <name type="scientific">Brassica carinata</name>
    <name type="common">Ethiopian mustard</name>
    <name type="synonym">Abyssinian cabbage</name>
    <dbReference type="NCBI Taxonomy" id="52824"/>
    <lineage>
        <taxon>Eukaryota</taxon>
        <taxon>Viridiplantae</taxon>
        <taxon>Streptophyta</taxon>
        <taxon>Embryophyta</taxon>
        <taxon>Tracheophyta</taxon>
        <taxon>Spermatophyta</taxon>
        <taxon>Magnoliopsida</taxon>
        <taxon>eudicotyledons</taxon>
        <taxon>Gunneridae</taxon>
        <taxon>Pentapetalae</taxon>
        <taxon>rosids</taxon>
        <taxon>malvids</taxon>
        <taxon>Brassicales</taxon>
        <taxon>Brassicaceae</taxon>
        <taxon>Brassiceae</taxon>
        <taxon>Brassica</taxon>
    </lineage>
</organism>
<gene>
    <name evidence="1" type="ORF">Bca52824_057626</name>
</gene>
<dbReference type="AlphaFoldDB" id="A0A8X7UEY7"/>
<evidence type="ECO:0000313" key="2">
    <source>
        <dbReference type="Proteomes" id="UP000886595"/>
    </source>
</evidence>
<evidence type="ECO:0000313" key="1">
    <source>
        <dbReference type="EMBL" id="KAG2275071.1"/>
    </source>
</evidence>
<name>A0A8X7UEY7_BRACI</name>
<reference evidence="1 2" key="1">
    <citation type="submission" date="2020-02" db="EMBL/GenBank/DDBJ databases">
        <authorList>
            <person name="Ma Q."/>
            <person name="Huang Y."/>
            <person name="Song X."/>
            <person name="Pei D."/>
        </authorList>
    </citation>
    <scope>NUCLEOTIDE SEQUENCE [LARGE SCALE GENOMIC DNA]</scope>
    <source>
        <strain evidence="1">Sxm20200214</strain>
        <tissue evidence="1">Leaf</tissue>
    </source>
</reference>
<proteinExistence type="predicted"/>
<protein>
    <submittedName>
        <fullName evidence="1">Uncharacterized protein</fullName>
    </submittedName>
</protein>
<dbReference type="EMBL" id="JAAMPC010000012">
    <property type="protein sequence ID" value="KAG2275071.1"/>
    <property type="molecule type" value="Genomic_DNA"/>
</dbReference>